<sequence>MICRTYVHIQSPPFPLALAGNPTGGQEPKGSGTGKPRAGEDEPESTLDNDERIEATSHKGTEQNPESCNDHPPRHRQD</sequence>
<dbReference type="RefSeq" id="WP_116703110.1">
    <property type="nucleotide sequence ID" value="NZ_QUWV01000071.1"/>
</dbReference>
<evidence type="ECO:0000256" key="1">
    <source>
        <dbReference type="SAM" id="MobiDB-lite"/>
    </source>
</evidence>
<dbReference type="Proteomes" id="UP000262371">
    <property type="component" value="Unassembled WGS sequence"/>
</dbReference>
<name>A0A371YZW9_9PROT</name>
<keyword evidence="3" id="KW-1185">Reference proteome</keyword>
<accession>A0A371YZW9</accession>
<proteinExistence type="predicted"/>
<evidence type="ECO:0000313" key="2">
    <source>
        <dbReference type="EMBL" id="RFD19802.1"/>
    </source>
</evidence>
<dbReference type="OrthoDB" id="7273797at2"/>
<dbReference type="EMBL" id="QUWV01000071">
    <property type="protein sequence ID" value="RFD19802.1"/>
    <property type="molecule type" value="Genomic_DNA"/>
</dbReference>
<dbReference type="AlphaFoldDB" id="A0A371YZW9"/>
<feature type="compositionally biased region" description="Basic and acidic residues" evidence="1">
    <location>
        <begin position="49"/>
        <end position="61"/>
    </location>
</feature>
<comment type="caution">
    <text evidence="2">The sequence shown here is derived from an EMBL/GenBank/DDBJ whole genome shotgun (WGS) entry which is preliminary data.</text>
</comment>
<feature type="region of interest" description="Disordered" evidence="1">
    <location>
        <begin position="10"/>
        <end position="78"/>
    </location>
</feature>
<gene>
    <name evidence="2" type="ORF">DY926_09245</name>
</gene>
<protein>
    <submittedName>
        <fullName evidence="2">Uncharacterized protein</fullName>
    </submittedName>
</protein>
<feature type="compositionally biased region" description="Basic and acidic residues" evidence="1">
    <location>
        <begin position="68"/>
        <end position="78"/>
    </location>
</feature>
<reference evidence="2 3" key="1">
    <citation type="submission" date="2018-08" db="EMBL/GenBank/DDBJ databases">
        <title>Komagataeibacter sp. AV 382.</title>
        <authorList>
            <person name="Skraban J."/>
            <person name="Trcek J."/>
        </authorList>
    </citation>
    <scope>NUCLEOTIDE SEQUENCE [LARGE SCALE GENOMIC DNA]</scope>
    <source>
        <strain evidence="2 3">AV 382</strain>
    </source>
</reference>
<organism evidence="2 3">
    <name type="scientific">Komagataeibacter melaceti</name>
    <dbReference type="NCBI Taxonomy" id="2766577"/>
    <lineage>
        <taxon>Bacteria</taxon>
        <taxon>Pseudomonadati</taxon>
        <taxon>Pseudomonadota</taxon>
        <taxon>Alphaproteobacteria</taxon>
        <taxon>Acetobacterales</taxon>
        <taxon>Acetobacteraceae</taxon>
        <taxon>Komagataeibacter</taxon>
    </lineage>
</organism>
<evidence type="ECO:0000313" key="3">
    <source>
        <dbReference type="Proteomes" id="UP000262371"/>
    </source>
</evidence>